<dbReference type="Gene3D" id="3.40.630.30">
    <property type="match status" value="1"/>
</dbReference>
<keyword evidence="5" id="KW-1185">Reference proteome</keyword>
<evidence type="ECO:0000259" key="3">
    <source>
        <dbReference type="PROSITE" id="PS51186"/>
    </source>
</evidence>
<evidence type="ECO:0000313" key="4">
    <source>
        <dbReference type="EMBL" id="MDI3419858.1"/>
    </source>
</evidence>
<dbReference type="EMBL" id="JASCIS010000013">
    <property type="protein sequence ID" value="MDI3419858.1"/>
    <property type="molecule type" value="Genomic_DNA"/>
</dbReference>
<keyword evidence="2" id="KW-0012">Acyltransferase</keyword>
<proteinExistence type="predicted"/>
<keyword evidence="1" id="KW-0808">Transferase</keyword>
<dbReference type="PROSITE" id="PS51186">
    <property type="entry name" value="GNAT"/>
    <property type="match status" value="1"/>
</dbReference>
<organism evidence="4 5">
    <name type="scientific">Streptomyces luteolus</name>
    <dbReference type="NCBI Taxonomy" id="3043615"/>
    <lineage>
        <taxon>Bacteria</taxon>
        <taxon>Bacillati</taxon>
        <taxon>Actinomycetota</taxon>
        <taxon>Actinomycetes</taxon>
        <taxon>Kitasatosporales</taxon>
        <taxon>Streptomycetaceae</taxon>
        <taxon>Streptomyces</taxon>
    </lineage>
</organism>
<sequence>MSDTRRATPRDAEELVRLRRIMLDSLRPSDDHAGWRQLSVRRLRTALADPDGDLMATVVDDPARPDRLAACATGTIENRLGSPENPNGRIGYVFNVCTNPSQRRRGHSRSCMEALLGWYRERGIRKIDLTSSPEAEQLYASLGFRRMPEPAMRLLLPEGGGA</sequence>
<dbReference type="SUPFAM" id="SSF55729">
    <property type="entry name" value="Acyl-CoA N-acyltransferases (Nat)"/>
    <property type="match status" value="1"/>
</dbReference>
<dbReference type="CDD" id="cd04301">
    <property type="entry name" value="NAT_SF"/>
    <property type="match status" value="1"/>
</dbReference>
<dbReference type="RefSeq" id="WP_282535744.1">
    <property type="nucleotide sequence ID" value="NZ_JASCIS010000013.1"/>
</dbReference>
<protein>
    <submittedName>
        <fullName evidence="4">GNAT family N-acetyltransferase</fullName>
    </submittedName>
</protein>
<reference evidence="4 5" key="1">
    <citation type="submission" date="2023-05" db="EMBL/GenBank/DDBJ databases">
        <title>Draft genome sequence of Streptomyces sp. B-S-A12 isolated from a cave soil in Thailand.</title>
        <authorList>
            <person name="Chamroensaksri N."/>
            <person name="Muangham S."/>
        </authorList>
    </citation>
    <scope>NUCLEOTIDE SEQUENCE [LARGE SCALE GENOMIC DNA]</scope>
    <source>
        <strain evidence="4 5">B-S-A12</strain>
    </source>
</reference>
<evidence type="ECO:0000256" key="1">
    <source>
        <dbReference type="ARBA" id="ARBA00022679"/>
    </source>
</evidence>
<dbReference type="InterPro" id="IPR016181">
    <property type="entry name" value="Acyl_CoA_acyltransferase"/>
</dbReference>
<accession>A0ABT6SXK7</accession>
<feature type="domain" description="N-acetyltransferase" evidence="3">
    <location>
        <begin position="2"/>
        <end position="162"/>
    </location>
</feature>
<gene>
    <name evidence="4" type="ORF">QIT00_15015</name>
</gene>
<dbReference type="InterPro" id="IPR000182">
    <property type="entry name" value="GNAT_dom"/>
</dbReference>
<dbReference type="InterPro" id="IPR050832">
    <property type="entry name" value="Bact_Acetyltransf"/>
</dbReference>
<dbReference type="Pfam" id="PF00583">
    <property type="entry name" value="Acetyltransf_1"/>
    <property type="match status" value="1"/>
</dbReference>
<evidence type="ECO:0000313" key="5">
    <source>
        <dbReference type="Proteomes" id="UP001237105"/>
    </source>
</evidence>
<name>A0ABT6SXK7_9ACTN</name>
<comment type="caution">
    <text evidence="4">The sequence shown here is derived from an EMBL/GenBank/DDBJ whole genome shotgun (WGS) entry which is preliminary data.</text>
</comment>
<evidence type="ECO:0000256" key="2">
    <source>
        <dbReference type="ARBA" id="ARBA00023315"/>
    </source>
</evidence>
<dbReference type="PANTHER" id="PTHR43877">
    <property type="entry name" value="AMINOALKYLPHOSPHONATE N-ACETYLTRANSFERASE-RELATED-RELATED"/>
    <property type="match status" value="1"/>
</dbReference>
<dbReference type="Proteomes" id="UP001237105">
    <property type="component" value="Unassembled WGS sequence"/>
</dbReference>